<sequence>MKRFYLFSILFFLWNSSANAETSALSQRFTVLKRFLGDPASVEKSWLIESIPVWKKEEESRLESYLKKVLSPKLETSSFPSQEFLRTEFKKIPNLGGVRIRNQKSTLFTMVSFGSEFPNLSQTRNFQIKDYYIDFYLGRRTGIPSVEFPKAGLASSFFYFSEDETLLYSQETPEWKIENQTSLGELNSFFRSKTEKCQGCEKLRLIDGTLFFFPSQTAVSFWLRWTLGVLLSLGALILTILFFRSFLLRNKESLRKAVQAQKTLDEEKKSILSQ</sequence>
<dbReference type="EMBL" id="RQGN01000033">
    <property type="protein sequence ID" value="TGM06297.1"/>
    <property type="molecule type" value="Genomic_DNA"/>
</dbReference>
<accession>A0A5F2BLR3</accession>
<dbReference type="AlphaFoldDB" id="A0A5F2BLR3"/>
<comment type="caution">
    <text evidence="3">The sequence shown here is derived from an EMBL/GenBank/DDBJ whole genome shotgun (WGS) entry which is preliminary data.</text>
</comment>
<dbReference type="Proteomes" id="UP000298429">
    <property type="component" value="Unassembled WGS sequence"/>
</dbReference>
<name>A0A5F2BLR3_9LEPT</name>
<evidence type="ECO:0000256" key="2">
    <source>
        <dbReference type="SAM" id="SignalP"/>
    </source>
</evidence>
<evidence type="ECO:0000256" key="1">
    <source>
        <dbReference type="SAM" id="Phobius"/>
    </source>
</evidence>
<feature type="signal peptide" evidence="2">
    <location>
        <begin position="1"/>
        <end position="20"/>
    </location>
</feature>
<proteinExistence type="predicted"/>
<protein>
    <submittedName>
        <fullName evidence="3">Uncharacterized protein</fullName>
    </submittedName>
</protein>
<evidence type="ECO:0000313" key="3">
    <source>
        <dbReference type="EMBL" id="TGM06297.1"/>
    </source>
</evidence>
<evidence type="ECO:0000313" key="4">
    <source>
        <dbReference type="Proteomes" id="UP000298429"/>
    </source>
</evidence>
<dbReference type="RefSeq" id="WP_135670199.1">
    <property type="nucleotide sequence ID" value="NZ_RQGN01000033.1"/>
</dbReference>
<keyword evidence="1" id="KW-0472">Membrane</keyword>
<keyword evidence="1" id="KW-1133">Transmembrane helix</keyword>
<feature type="chain" id="PRO_5022723449" evidence="2">
    <location>
        <begin position="21"/>
        <end position="274"/>
    </location>
</feature>
<organism evidence="3 4">
    <name type="scientific">Leptospira barantonii</name>
    <dbReference type="NCBI Taxonomy" id="2023184"/>
    <lineage>
        <taxon>Bacteria</taxon>
        <taxon>Pseudomonadati</taxon>
        <taxon>Spirochaetota</taxon>
        <taxon>Spirochaetia</taxon>
        <taxon>Leptospirales</taxon>
        <taxon>Leptospiraceae</taxon>
        <taxon>Leptospira</taxon>
    </lineage>
</organism>
<reference evidence="3 4" key="1">
    <citation type="journal article" date="2019" name="PLoS Negl. Trop. Dis.">
        <title>Revisiting the worldwide diversity of Leptospira species in the environment.</title>
        <authorList>
            <person name="Vincent A.T."/>
            <person name="Schiettekatte O."/>
            <person name="Bourhy P."/>
            <person name="Veyrier F.J."/>
            <person name="Picardeau M."/>
        </authorList>
    </citation>
    <scope>NUCLEOTIDE SEQUENCE [LARGE SCALE GENOMIC DNA]</scope>
    <source>
        <strain evidence="3 4">201702444</strain>
    </source>
</reference>
<keyword evidence="2" id="KW-0732">Signal</keyword>
<dbReference type="OrthoDB" id="342656at2"/>
<keyword evidence="1" id="KW-0812">Transmembrane</keyword>
<feature type="transmembrane region" description="Helical" evidence="1">
    <location>
        <begin position="222"/>
        <end position="247"/>
    </location>
</feature>
<gene>
    <name evidence="3" type="ORF">EHQ76_06075</name>
</gene>